<evidence type="ECO:0000313" key="3">
    <source>
        <dbReference type="Proteomes" id="UP001251528"/>
    </source>
</evidence>
<feature type="compositionally biased region" description="Basic residues" evidence="1">
    <location>
        <begin position="880"/>
        <end position="897"/>
    </location>
</feature>
<proteinExistence type="predicted"/>
<feature type="region of interest" description="Disordered" evidence="1">
    <location>
        <begin position="675"/>
        <end position="897"/>
    </location>
</feature>
<feature type="compositionally biased region" description="Basic and acidic residues" evidence="1">
    <location>
        <begin position="840"/>
        <end position="850"/>
    </location>
</feature>
<reference evidence="2" key="1">
    <citation type="submission" date="2023-06" db="EMBL/GenBank/DDBJ databases">
        <title>Conoideocrella luteorostrata (Hypocreales: Clavicipitaceae), a potential biocontrol fungus for elongate hemlock scale in United States Christmas tree production areas.</title>
        <authorList>
            <person name="Barrett H."/>
            <person name="Lovett B."/>
            <person name="Macias A.M."/>
            <person name="Stajich J.E."/>
            <person name="Kasson M.T."/>
        </authorList>
    </citation>
    <scope>NUCLEOTIDE SEQUENCE</scope>
    <source>
        <strain evidence="2">ARSEF 14590</strain>
    </source>
</reference>
<feature type="compositionally biased region" description="Polar residues" evidence="1">
    <location>
        <begin position="805"/>
        <end position="822"/>
    </location>
</feature>
<name>A0AAJ0CJ84_9HYPO</name>
<feature type="compositionally biased region" description="Polar residues" evidence="1">
    <location>
        <begin position="728"/>
        <end position="739"/>
    </location>
</feature>
<feature type="region of interest" description="Disordered" evidence="1">
    <location>
        <begin position="300"/>
        <end position="324"/>
    </location>
</feature>
<protein>
    <submittedName>
        <fullName evidence="2">Uncharacterized protein</fullName>
    </submittedName>
</protein>
<sequence length="897" mass="98738">MDAPDPQPWGLGLRTRMKAPPPSFIVFFPARDHPTFLDGNATTLVGTPQMNISWYCSLVAPKPISRLPAWHRVPTEAYPGKDGARSTRIIMRRIFHSDPRLRKKPIQAQAVCAEVSAAEEAAKWIKADQLELPNAKLRKTMSYEPSDAQYESFGAPQSVAEMASLYLEAKVDIVNGLMQIPRELLQKEVQELRSLKRTRGVAPMKRSLDKYNCIEEHGLYGGYRINSYEQLMPIIRKAAEFGETSIDLTSACIAEISANFVRIGRHNPRRRISLQGIPRLPVVLDAPEPIKSEVSLVLPHAGSTPDAKSPTKKSPKLANPLKATPRRLSDTVVKLTPAATPHIEPSPTKSPATPSTPFITTPRLSSPHFVNPLQQNKAEGNPELGLVASIPASTPVMSSPSFHPTIPSDISQIEFGPITPTFESSRWLNSNVAAMTKRPIKKTSRRKSEPLIRNCFKEQAARRRSASPHHLVFQGDVTFNTPESAKKTVVRGHTPDQLDSSEPTLSMMTPAISWGKMTGRKSGDGVQSTPIQSRALPLNGVYTVDMQQNPDIFRAPAKPSEPSPTAAVDILAGIAQGRCDDQAKVLVTEENGRLVVRFKLPTEYAYKFPNSQGVDESRFTVTPSIISSSPRITFDSHQLNTAEDIELAPTTPEVKPDDDSPGRDYMIAFIKRTSKKRLSTTESGSPIANPLKRTPLGVKSSNPTSPLKSPLRSPLRSPLKSKRKAVSDSPSFGTQTTKATEPVLKKPRRADKPSSQKQDSDGTVNPLCTRRSTRLRSQKHAPPSKSSIPTAIKLGARTGSGRGDLNSTTRSQQQDVSNQTRMNTRKNKGNAEYPAQVLAKYHEERLRESSDGSSEGSTESDKGRKRVVGWKTPLEVRQEKKPKRAQRVTRASARVRA</sequence>
<dbReference type="EMBL" id="JASWJB010000255">
    <property type="protein sequence ID" value="KAK2592639.1"/>
    <property type="molecule type" value="Genomic_DNA"/>
</dbReference>
<evidence type="ECO:0000256" key="1">
    <source>
        <dbReference type="SAM" id="MobiDB-lite"/>
    </source>
</evidence>
<gene>
    <name evidence="2" type="ORF">QQS21_009666</name>
</gene>
<feature type="compositionally biased region" description="Basic and acidic residues" evidence="1">
    <location>
        <begin position="750"/>
        <end position="760"/>
    </location>
</feature>
<dbReference type="AlphaFoldDB" id="A0AAJ0CJ84"/>
<keyword evidence="3" id="KW-1185">Reference proteome</keyword>
<accession>A0AAJ0CJ84</accession>
<evidence type="ECO:0000313" key="2">
    <source>
        <dbReference type="EMBL" id="KAK2592639.1"/>
    </source>
</evidence>
<comment type="caution">
    <text evidence="2">The sequence shown here is derived from an EMBL/GenBank/DDBJ whole genome shotgun (WGS) entry which is preliminary data.</text>
</comment>
<feature type="region of interest" description="Disordered" evidence="1">
    <location>
        <begin position="641"/>
        <end position="663"/>
    </location>
</feature>
<organism evidence="2 3">
    <name type="scientific">Conoideocrella luteorostrata</name>
    <dbReference type="NCBI Taxonomy" id="1105319"/>
    <lineage>
        <taxon>Eukaryota</taxon>
        <taxon>Fungi</taxon>
        <taxon>Dikarya</taxon>
        <taxon>Ascomycota</taxon>
        <taxon>Pezizomycotina</taxon>
        <taxon>Sordariomycetes</taxon>
        <taxon>Hypocreomycetidae</taxon>
        <taxon>Hypocreales</taxon>
        <taxon>Clavicipitaceae</taxon>
        <taxon>Conoideocrella</taxon>
    </lineage>
</organism>
<dbReference type="Proteomes" id="UP001251528">
    <property type="component" value="Unassembled WGS sequence"/>
</dbReference>
<feature type="compositionally biased region" description="Low complexity" evidence="1">
    <location>
        <begin position="345"/>
        <end position="357"/>
    </location>
</feature>
<feature type="region of interest" description="Disordered" evidence="1">
    <location>
        <begin position="339"/>
        <end position="359"/>
    </location>
</feature>